<gene>
    <name evidence="1" type="ORF">C8F04DRAFT_1324520</name>
</gene>
<dbReference type="EMBL" id="JARJCM010000031">
    <property type="protein sequence ID" value="KAJ7038624.1"/>
    <property type="molecule type" value="Genomic_DNA"/>
</dbReference>
<evidence type="ECO:0000313" key="1">
    <source>
        <dbReference type="EMBL" id="KAJ7038624.1"/>
    </source>
</evidence>
<reference evidence="1" key="1">
    <citation type="submission" date="2023-03" db="EMBL/GenBank/DDBJ databases">
        <title>Massive genome expansion in bonnet fungi (Mycena s.s.) driven by repeated elements and novel gene families across ecological guilds.</title>
        <authorList>
            <consortium name="Lawrence Berkeley National Laboratory"/>
            <person name="Harder C.B."/>
            <person name="Miyauchi S."/>
            <person name="Viragh M."/>
            <person name="Kuo A."/>
            <person name="Thoen E."/>
            <person name="Andreopoulos B."/>
            <person name="Lu D."/>
            <person name="Skrede I."/>
            <person name="Drula E."/>
            <person name="Henrissat B."/>
            <person name="Morin E."/>
            <person name="Kohler A."/>
            <person name="Barry K."/>
            <person name="LaButti K."/>
            <person name="Morin E."/>
            <person name="Salamov A."/>
            <person name="Lipzen A."/>
            <person name="Mereny Z."/>
            <person name="Hegedus B."/>
            <person name="Baldrian P."/>
            <person name="Stursova M."/>
            <person name="Weitz H."/>
            <person name="Taylor A."/>
            <person name="Grigoriev I.V."/>
            <person name="Nagy L.G."/>
            <person name="Martin F."/>
            <person name="Kauserud H."/>
        </authorList>
    </citation>
    <scope>NUCLEOTIDE SEQUENCE</scope>
    <source>
        <strain evidence="1">CBHHK200</strain>
    </source>
</reference>
<protein>
    <submittedName>
        <fullName evidence="1">Uncharacterized protein</fullName>
    </submittedName>
</protein>
<name>A0AAD6T3G7_9AGAR</name>
<sequence length="158" mass="18117">MHIPSEIQRDARSKLVIVSSDHNRIKCYDPRTKKTDPANPIKLERWRRIYQCTAGSDNRAGHHAGKRRDMPRKDVGCPFWVKLTTTHHGDGDESIILTIEEVAGEFSHSAECLELSEMERNPRIPLHPDLRHYALSLFRIRVPLSQGGVCSKRDRELG</sequence>
<accession>A0AAD6T3G7</accession>
<dbReference type="AlphaFoldDB" id="A0AAD6T3G7"/>
<dbReference type="Proteomes" id="UP001218188">
    <property type="component" value="Unassembled WGS sequence"/>
</dbReference>
<proteinExistence type="predicted"/>
<keyword evidence="2" id="KW-1185">Reference proteome</keyword>
<evidence type="ECO:0000313" key="2">
    <source>
        <dbReference type="Proteomes" id="UP001218188"/>
    </source>
</evidence>
<comment type="caution">
    <text evidence="1">The sequence shown here is derived from an EMBL/GenBank/DDBJ whole genome shotgun (WGS) entry which is preliminary data.</text>
</comment>
<organism evidence="1 2">
    <name type="scientific">Mycena alexandri</name>
    <dbReference type="NCBI Taxonomy" id="1745969"/>
    <lineage>
        <taxon>Eukaryota</taxon>
        <taxon>Fungi</taxon>
        <taxon>Dikarya</taxon>
        <taxon>Basidiomycota</taxon>
        <taxon>Agaricomycotina</taxon>
        <taxon>Agaricomycetes</taxon>
        <taxon>Agaricomycetidae</taxon>
        <taxon>Agaricales</taxon>
        <taxon>Marasmiineae</taxon>
        <taxon>Mycenaceae</taxon>
        <taxon>Mycena</taxon>
    </lineage>
</organism>